<evidence type="ECO:0000313" key="2">
    <source>
        <dbReference type="Proteomes" id="UP000701801"/>
    </source>
</evidence>
<organism evidence="1 2">
    <name type="scientific">Hymenoscyphus albidus</name>
    <dbReference type="NCBI Taxonomy" id="595503"/>
    <lineage>
        <taxon>Eukaryota</taxon>
        <taxon>Fungi</taxon>
        <taxon>Dikarya</taxon>
        <taxon>Ascomycota</taxon>
        <taxon>Pezizomycotina</taxon>
        <taxon>Leotiomycetes</taxon>
        <taxon>Helotiales</taxon>
        <taxon>Helotiaceae</taxon>
        <taxon>Hymenoscyphus</taxon>
    </lineage>
</organism>
<proteinExistence type="predicted"/>
<comment type="caution">
    <text evidence="1">The sequence shown here is derived from an EMBL/GenBank/DDBJ whole genome shotgun (WGS) entry which is preliminary data.</text>
</comment>
<protein>
    <submittedName>
        <fullName evidence="1">Uncharacterized protein</fullName>
    </submittedName>
</protein>
<gene>
    <name evidence="1" type="ORF">HYALB_00005212</name>
</gene>
<accession>A0A9N9LP90</accession>
<keyword evidence="2" id="KW-1185">Reference proteome</keyword>
<dbReference type="AlphaFoldDB" id="A0A9N9LP90"/>
<sequence length="199" mass="22781">MSFIINNTNSVMDYASIPADKLITSELNGQYVRAQLCFKEDSNSLSLLHLLNNSYMYLDDSVIHALSQYSSIAEEVAITIFLPLLASQHSGLNAKLPMFLSRTVSTLNTFTSLKSLKIAFELDSDTFEWNQFKHAAVFYDLEFQEWKLWLKVAKATKAKVFYKGENTLCGWTQILSGSRMERRLSGQWRAWKVVEEKKA</sequence>
<dbReference type="EMBL" id="CAJVRM010000285">
    <property type="protein sequence ID" value="CAG8978875.1"/>
    <property type="molecule type" value="Genomic_DNA"/>
</dbReference>
<name>A0A9N9LP90_9HELO</name>
<evidence type="ECO:0000313" key="1">
    <source>
        <dbReference type="EMBL" id="CAG8978875.1"/>
    </source>
</evidence>
<dbReference type="OrthoDB" id="10315196at2759"/>
<dbReference type="Proteomes" id="UP000701801">
    <property type="component" value="Unassembled WGS sequence"/>
</dbReference>
<reference evidence="1" key="1">
    <citation type="submission" date="2021-07" db="EMBL/GenBank/DDBJ databases">
        <authorList>
            <person name="Durling M."/>
        </authorList>
    </citation>
    <scope>NUCLEOTIDE SEQUENCE</scope>
</reference>